<evidence type="ECO:0000313" key="3">
    <source>
        <dbReference type="EMBL" id="RNM40312.1"/>
    </source>
</evidence>
<name>A0A3N0IVD6_9ACTN</name>
<dbReference type="EMBL" id="QICC01000090">
    <property type="protein sequence ID" value="RNM40312.1"/>
    <property type="molecule type" value="Genomic_DNA"/>
</dbReference>
<feature type="transmembrane region" description="Helical" evidence="1">
    <location>
        <begin position="60"/>
        <end position="80"/>
    </location>
</feature>
<reference evidence="2 4" key="1">
    <citation type="journal article" date="2018" name="Elife">
        <title>Discovery and characterization of a prevalent human gut bacterial enzyme sufficient for the inactivation of a family of plant toxins.</title>
        <authorList>
            <person name="Koppel N."/>
            <person name="Bisanz J.E."/>
            <person name="Pandelia M.E."/>
            <person name="Turnbaugh P.J."/>
            <person name="Balskus E.P."/>
        </authorList>
    </citation>
    <scope>NUCLEOTIDE SEQUENCE [LARGE SCALE GENOMIC DNA]</scope>
    <source>
        <strain evidence="2 4">DSM 16107</strain>
    </source>
</reference>
<dbReference type="EMBL" id="PPTT01000012">
    <property type="protein sequence ID" value="RDB68935.1"/>
    <property type="molecule type" value="Genomic_DNA"/>
</dbReference>
<dbReference type="RefSeq" id="WP_114546244.1">
    <property type="nucleotide sequence ID" value="NZ_PPTT01000012.1"/>
</dbReference>
<keyword evidence="1" id="KW-0472">Membrane</keyword>
<evidence type="ECO:0008006" key="6">
    <source>
        <dbReference type="Google" id="ProtNLM"/>
    </source>
</evidence>
<evidence type="ECO:0000313" key="5">
    <source>
        <dbReference type="Proteomes" id="UP000270112"/>
    </source>
</evidence>
<evidence type="ECO:0000256" key="1">
    <source>
        <dbReference type="SAM" id="Phobius"/>
    </source>
</evidence>
<reference evidence="5" key="2">
    <citation type="submission" date="2018-05" db="EMBL/GenBank/DDBJ databases">
        <title>Genome Sequencing of selected type strains of the family Eggerthellaceae.</title>
        <authorList>
            <person name="Danylec N."/>
            <person name="Stoll D.A."/>
            <person name="Doetsch A."/>
            <person name="Huch M."/>
        </authorList>
    </citation>
    <scope>NUCLEOTIDE SEQUENCE [LARGE SCALE GENOMIC DNA]</scope>
    <source>
        <strain evidence="5">DSM 16107</strain>
    </source>
</reference>
<keyword evidence="1" id="KW-1133">Transmembrane helix</keyword>
<dbReference type="OrthoDB" id="3177710at2"/>
<accession>A0A3N0IVD6</accession>
<dbReference type="Proteomes" id="UP000270112">
    <property type="component" value="Unassembled WGS sequence"/>
</dbReference>
<feature type="transmembrane region" description="Helical" evidence="1">
    <location>
        <begin position="6"/>
        <end position="26"/>
    </location>
</feature>
<gene>
    <name evidence="2" type="ORF">C1876_08250</name>
    <name evidence="3" type="ORF">DMP09_14845</name>
</gene>
<keyword evidence="1" id="KW-0812">Transmembrane</keyword>
<protein>
    <recommendedName>
        <fullName evidence="6">DUF3784 domain-containing protein</fullName>
    </recommendedName>
</protein>
<dbReference type="AlphaFoldDB" id="A0A3N0IVD6"/>
<sequence length="165" mass="17496">MDGYVKMIVGYVVFIPLIVLIFVSSWKYWQGKWLRTIGGWTFAPDEGPESLYQKRRARRIALGNLALAALAAGTLVSVTLEATGSGPRTSMLSWNLALSAVLVGSAAWILATGRRDGKAVAQAAAGTGPGLVENYELNTTRAVVLVLAMVAVMAVEIGGGFVAPW</sequence>
<reference evidence="3" key="3">
    <citation type="journal article" date="2019" name="Microbiol. Resour. Announc.">
        <title>Draft Genome Sequences of Type Strains of Gordonibacter faecihominis, Paraeggerthella hongkongensis, Parvibacter caecicola,Slackia equolifaciens, Slackia faecicanis, and Slackia isoflavoniconvertens.</title>
        <authorList>
            <person name="Danylec N."/>
            <person name="Stoll D.A."/>
            <person name="Dotsch A."/>
            <person name="Huch M."/>
        </authorList>
    </citation>
    <scope>NUCLEOTIDE SEQUENCE</scope>
    <source>
        <strain evidence="3">DSM 16107</strain>
    </source>
</reference>
<evidence type="ECO:0000313" key="2">
    <source>
        <dbReference type="EMBL" id="RDB68935.1"/>
    </source>
</evidence>
<dbReference type="Proteomes" id="UP000253817">
    <property type="component" value="Unassembled WGS sequence"/>
</dbReference>
<feature type="transmembrane region" description="Helical" evidence="1">
    <location>
        <begin position="92"/>
        <end position="111"/>
    </location>
</feature>
<organism evidence="3 5">
    <name type="scientific">Eggerthella sinensis</name>
    <dbReference type="NCBI Taxonomy" id="242230"/>
    <lineage>
        <taxon>Bacteria</taxon>
        <taxon>Bacillati</taxon>
        <taxon>Actinomycetota</taxon>
        <taxon>Coriobacteriia</taxon>
        <taxon>Eggerthellales</taxon>
        <taxon>Eggerthellaceae</taxon>
        <taxon>Eggerthella</taxon>
    </lineage>
</organism>
<comment type="caution">
    <text evidence="3">The sequence shown here is derived from an EMBL/GenBank/DDBJ whole genome shotgun (WGS) entry which is preliminary data.</text>
</comment>
<keyword evidence="4" id="KW-1185">Reference proteome</keyword>
<evidence type="ECO:0000313" key="4">
    <source>
        <dbReference type="Proteomes" id="UP000253817"/>
    </source>
</evidence>
<feature type="transmembrane region" description="Helical" evidence="1">
    <location>
        <begin position="142"/>
        <end position="163"/>
    </location>
</feature>
<proteinExistence type="predicted"/>